<sequence>MNEKLYQELTDKAWDYYDIKEYKKVEKSCNEIIKKFPDKFGGYYLLGIVKHEEKQYKKAIECFKIVLEKDIDKRVTGLVYYWIGEIYGTERNWDFTSDDKNEMYNYEMSIYNYEKSFEYEDYPRETIDKLIYIFRKDYYKKCHILKKSLEKFKDDAEFKIEYSKSLILINQRIEAYNFLKKECKIFNYPILHYQLSKLYYEDSDLDNSLNDCEIALKNYKEDSHFVLIGLNYSLGKVYYRKKEWLSAYIFFKKSFDIIIDNNLNSEYKNYNLWVCAFGIIASLGQLKRNSEIIDFINSLPFLPENLDYFEFEIVFRLNNTYTDTTVELYERKNISLLTQLKNKSKDLEFKTKVLWLQYILYFWEQKNHNQHNTLREILSNENYNYDTLYEKLSETYSEQIQINSDNIQLLLHDLEEYPYFKSNFNPYSLATIIDTIFENKKYSQIINLKKNFSQIQLEEADKWFEIGFSYDEMGKLKDAEKVYEYIISRNKKSGATLNNLANIYSKKRDITYLEKAIDLYEQAIKIGGSKDLYERNLKNTRDTFENLLREKNEKDYIENSFKKSLLLIKNEDYFSLESLQSFLNNIKKEEDFKDGEIPIQNEYFPSLIKTNIGKALKLKDIWISKNYILLTNKFDNYNIPFYKINPYIEEELIKQKQLIFESEIPIKWIDGFNKLNILRLEEIEYFILKEKISKFNKKYKELINRDFDELVLNYLIGNIKSTVVLSGSFVELILTFYLERKKIRNISYLQSGRTINRNIYDSTLNDLISYIEQNNHFGKDFFHLTNLSRVYRNFIHPGLELKEKDELNKGKSDICFISALEILKKI</sequence>
<dbReference type="PATRIC" id="fig|558151.6.peg.4530"/>
<evidence type="ECO:0000313" key="3">
    <source>
        <dbReference type="Proteomes" id="UP000036261"/>
    </source>
</evidence>
<protein>
    <submittedName>
        <fullName evidence="2">Uncharacterized protein</fullName>
    </submittedName>
</protein>
<feature type="repeat" description="TPR" evidence="1">
    <location>
        <begin position="460"/>
        <end position="493"/>
    </location>
</feature>
<evidence type="ECO:0000313" key="2">
    <source>
        <dbReference type="EMBL" id="KMQ58624.1"/>
    </source>
</evidence>
<organism evidence="2 3">
    <name type="scientific">Chryseobacterium angstadtii</name>
    <dbReference type="NCBI Taxonomy" id="558151"/>
    <lineage>
        <taxon>Bacteria</taxon>
        <taxon>Pseudomonadati</taxon>
        <taxon>Bacteroidota</taxon>
        <taxon>Flavobacteriia</taxon>
        <taxon>Flavobacteriales</taxon>
        <taxon>Weeksellaceae</taxon>
        <taxon>Chryseobacterium group</taxon>
        <taxon>Chryseobacterium</taxon>
    </lineage>
</organism>
<dbReference type="RefSeq" id="WP_048508744.1">
    <property type="nucleotide sequence ID" value="NZ_LFND01000008.1"/>
</dbReference>
<dbReference type="InterPro" id="IPR019734">
    <property type="entry name" value="TPR_rpt"/>
</dbReference>
<keyword evidence="3" id="KW-1185">Reference proteome</keyword>
<dbReference type="EMBL" id="LFND01000008">
    <property type="protein sequence ID" value="KMQ58624.1"/>
    <property type="molecule type" value="Genomic_DNA"/>
</dbReference>
<dbReference type="InterPro" id="IPR011990">
    <property type="entry name" value="TPR-like_helical_dom_sf"/>
</dbReference>
<dbReference type="SUPFAM" id="SSF48452">
    <property type="entry name" value="TPR-like"/>
    <property type="match status" value="1"/>
</dbReference>
<dbReference type="AlphaFoldDB" id="A0A0J7HY38"/>
<accession>A0A0J7HY38</accession>
<gene>
    <name evidence="2" type="ORF">ACM46_21630</name>
</gene>
<reference evidence="2 3" key="1">
    <citation type="journal article" date="2013" name="Int. J. Syst. Evol. Microbiol.">
        <title>Chryseobacterium angstadtii sp. nov., isolated from a newt tank.</title>
        <authorList>
            <person name="Kirk K.E."/>
            <person name="Hoffman J.A."/>
            <person name="Smith K.A."/>
            <person name="Strahan B.L."/>
            <person name="Failor K.C."/>
            <person name="Krebs J.E."/>
            <person name="Gale A.N."/>
            <person name="Do T.D."/>
            <person name="Sontag T.C."/>
            <person name="Batties A.M."/>
            <person name="Mistiszyn K."/>
            <person name="Newman J.D."/>
        </authorList>
    </citation>
    <scope>NUCLEOTIDE SEQUENCE [LARGE SCALE GENOMIC DNA]</scope>
    <source>
        <strain evidence="2 3">KM</strain>
    </source>
</reference>
<comment type="caution">
    <text evidence="2">The sequence shown here is derived from an EMBL/GenBank/DDBJ whole genome shotgun (WGS) entry which is preliminary data.</text>
</comment>
<proteinExistence type="predicted"/>
<dbReference type="SMART" id="SM00028">
    <property type="entry name" value="TPR"/>
    <property type="match status" value="6"/>
</dbReference>
<dbReference type="Proteomes" id="UP000036261">
    <property type="component" value="Unassembled WGS sequence"/>
</dbReference>
<dbReference type="Gene3D" id="1.25.40.10">
    <property type="entry name" value="Tetratricopeptide repeat domain"/>
    <property type="match status" value="3"/>
</dbReference>
<dbReference type="OrthoDB" id="6121546at2"/>
<dbReference type="PROSITE" id="PS50005">
    <property type="entry name" value="TPR"/>
    <property type="match status" value="1"/>
</dbReference>
<keyword evidence="1" id="KW-0802">TPR repeat</keyword>
<evidence type="ECO:0000256" key="1">
    <source>
        <dbReference type="PROSITE-ProRule" id="PRU00339"/>
    </source>
</evidence>
<name>A0A0J7HY38_9FLAO</name>